<dbReference type="EMBL" id="CP042469">
    <property type="protein sequence ID" value="QOX64803.1"/>
    <property type="molecule type" value="Genomic_DNA"/>
</dbReference>
<keyword evidence="2" id="KW-1185">Reference proteome</keyword>
<reference evidence="1" key="1">
    <citation type="submission" date="2019-08" db="EMBL/GenBank/DDBJ databases">
        <title>Genome sequence of Clostridiales bacterium MT110.</title>
        <authorList>
            <person name="Cao J."/>
        </authorList>
    </citation>
    <scope>NUCLEOTIDE SEQUENCE</scope>
    <source>
        <strain evidence="1">MT110</strain>
    </source>
</reference>
<gene>
    <name evidence="1" type="ORF">FRZ06_16345</name>
</gene>
<sequence length="293" mass="34006">MDYSEKWGKDVEEATRLALIDLRLTADQVNVIVLEEPTKGFLGLGAKLAKVRVEKKPDTFKAEEKKQEEKIQKSTPSYKPERVERPERSDRSERPEKTAIRKESDRRDNERKPERREKRTDRVRPGGESTMESSFSVREKPADLVELKDHVSETFLNEITDKMGLKLKIKVFGNDSCIYIDMDGKDSGTIIGKRGQTLDAIQYLTSLVVNKDKEKYLRVVVDAENYREKRERTLEQLANRLADKVIKSRKSVRLEPMNPYERKVIHATLQSNPKVTTRSEGDEPYRRVIIELK</sequence>
<protein>
    <submittedName>
        <fullName evidence="1">Protein jag</fullName>
    </submittedName>
</protein>
<organism evidence="1 2">
    <name type="scientific">Anoxybacterium hadale</name>
    <dbReference type="NCBI Taxonomy" id="3408580"/>
    <lineage>
        <taxon>Bacteria</taxon>
        <taxon>Bacillati</taxon>
        <taxon>Bacillota</taxon>
        <taxon>Clostridia</taxon>
        <taxon>Peptostreptococcales</taxon>
        <taxon>Anaerovoracaceae</taxon>
        <taxon>Anoxybacterium</taxon>
    </lineage>
</organism>
<evidence type="ECO:0000313" key="2">
    <source>
        <dbReference type="Proteomes" id="UP000594014"/>
    </source>
</evidence>
<accession>A0ACD1AEU5</accession>
<proteinExistence type="predicted"/>
<dbReference type="Proteomes" id="UP000594014">
    <property type="component" value="Chromosome"/>
</dbReference>
<evidence type="ECO:0000313" key="1">
    <source>
        <dbReference type="EMBL" id="QOX64803.1"/>
    </source>
</evidence>
<name>A0ACD1AEU5_9FIRM</name>